<reference evidence="3 4" key="1">
    <citation type="submission" date="2015-04" db="EMBL/GenBank/DDBJ databases">
        <title>Complete genome sequence of Schizopora paradoxa KUC8140, a cosmopolitan wood degrader in East Asia.</title>
        <authorList>
            <consortium name="DOE Joint Genome Institute"/>
            <person name="Min B."/>
            <person name="Park H."/>
            <person name="Jang Y."/>
            <person name="Kim J.-J."/>
            <person name="Kim K.H."/>
            <person name="Pangilinan J."/>
            <person name="Lipzen A."/>
            <person name="Riley R."/>
            <person name="Grigoriev I.V."/>
            <person name="Spatafora J.W."/>
            <person name="Choi I.-G."/>
        </authorList>
    </citation>
    <scope>NUCLEOTIDE SEQUENCE [LARGE SCALE GENOMIC DNA]</scope>
    <source>
        <strain evidence="3 4">KUC8140</strain>
    </source>
</reference>
<feature type="transmembrane region" description="Helical" evidence="2">
    <location>
        <begin position="38"/>
        <end position="60"/>
    </location>
</feature>
<sequence length="227" mass="26148">MPLRPSAPGDEIQHVDWARILPDDMKGRHKTKSHLEKIHVVVSLILFLQLPFAPLILFLFRSEDAEVKQRAGNFVRHQGNAKEESDSFFPPATLFRLWYERFDVCRDNLHRYLVAPCAFDLVAAESDKGIRSADLRVRISSLTMTGIREALHPGKLLRKYQDLFPFTFDLLLAFTTRPNRYRKYNLTPEDVAAEAKLDADSLDDDGLEEDESLDPKDKDPKNRRALD</sequence>
<dbReference type="AlphaFoldDB" id="A0A0H2QX42"/>
<evidence type="ECO:0000313" key="4">
    <source>
        <dbReference type="Proteomes" id="UP000053477"/>
    </source>
</evidence>
<keyword evidence="4" id="KW-1185">Reference proteome</keyword>
<feature type="region of interest" description="Disordered" evidence="1">
    <location>
        <begin position="195"/>
        <end position="227"/>
    </location>
</feature>
<dbReference type="OrthoDB" id="3207600at2759"/>
<evidence type="ECO:0000313" key="3">
    <source>
        <dbReference type="EMBL" id="KLO04150.1"/>
    </source>
</evidence>
<dbReference type="Proteomes" id="UP000053477">
    <property type="component" value="Unassembled WGS sequence"/>
</dbReference>
<dbReference type="EMBL" id="KQ086675">
    <property type="protein sequence ID" value="KLO04150.1"/>
    <property type="molecule type" value="Genomic_DNA"/>
</dbReference>
<keyword evidence="2" id="KW-0472">Membrane</keyword>
<keyword evidence="2" id="KW-1133">Transmembrane helix</keyword>
<gene>
    <name evidence="3" type="ORF">SCHPADRAFT_897244</name>
</gene>
<protein>
    <submittedName>
        <fullName evidence="3">Uncharacterized protein</fullName>
    </submittedName>
</protein>
<keyword evidence="2" id="KW-0812">Transmembrane</keyword>
<organism evidence="3 4">
    <name type="scientific">Schizopora paradoxa</name>
    <dbReference type="NCBI Taxonomy" id="27342"/>
    <lineage>
        <taxon>Eukaryota</taxon>
        <taxon>Fungi</taxon>
        <taxon>Dikarya</taxon>
        <taxon>Basidiomycota</taxon>
        <taxon>Agaricomycotina</taxon>
        <taxon>Agaricomycetes</taxon>
        <taxon>Hymenochaetales</taxon>
        <taxon>Schizoporaceae</taxon>
        <taxon>Schizopora</taxon>
    </lineage>
</organism>
<dbReference type="InParanoid" id="A0A0H2QX42"/>
<name>A0A0H2QX42_9AGAM</name>
<proteinExistence type="predicted"/>
<feature type="compositionally biased region" description="Acidic residues" evidence="1">
    <location>
        <begin position="200"/>
        <end position="212"/>
    </location>
</feature>
<evidence type="ECO:0000256" key="2">
    <source>
        <dbReference type="SAM" id="Phobius"/>
    </source>
</evidence>
<feature type="compositionally biased region" description="Basic and acidic residues" evidence="1">
    <location>
        <begin position="213"/>
        <end position="227"/>
    </location>
</feature>
<evidence type="ECO:0000256" key="1">
    <source>
        <dbReference type="SAM" id="MobiDB-lite"/>
    </source>
</evidence>
<accession>A0A0H2QX42</accession>